<evidence type="ECO:0000313" key="7">
    <source>
        <dbReference type="EMBL" id="EED15780.1"/>
    </source>
</evidence>
<dbReference type="InterPro" id="IPR029063">
    <property type="entry name" value="SAM-dependent_MTases_sf"/>
</dbReference>
<feature type="domain" description="O-methyltransferase dimerisation" evidence="6">
    <location>
        <begin position="65"/>
        <end position="136"/>
    </location>
</feature>
<keyword evidence="8" id="KW-1185">Reference proteome</keyword>
<evidence type="ECO:0000256" key="3">
    <source>
        <dbReference type="ARBA" id="ARBA00022691"/>
    </source>
</evidence>
<dbReference type="SUPFAM" id="SSF53335">
    <property type="entry name" value="S-adenosyl-L-methionine-dependent methyltransferases"/>
    <property type="match status" value="1"/>
</dbReference>
<dbReference type="PhylomeDB" id="B8MF11"/>
<evidence type="ECO:0000259" key="6">
    <source>
        <dbReference type="Pfam" id="PF08100"/>
    </source>
</evidence>
<dbReference type="RefSeq" id="XP_002483014.1">
    <property type="nucleotide sequence ID" value="XM_002482969.1"/>
</dbReference>
<dbReference type="InterPro" id="IPR016461">
    <property type="entry name" value="COMT-like"/>
</dbReference>
<dbReference type="InterPro" id="IPR036388">
    <property type="entry name" value="WH-like_DNA-bd_sf"/>
</dbReference>
<evidence type="ECO:0000256" key="4">
    <source>
        <dbReference type="PIRSR" id="PIRSR005739-1"/>
    </source>
</evidence>
<dbReference type="InterPro" id="IPR036390">
    <property type="entry name" value="WH_DNA-bd_sf"/>
</dbReference>
<dbReference type="Gene3D" id="1.10.10.10">
    <property type="entry name" value="Winged helix-like DNA-binding domain superfamily/Winged helix DNA-binding domain"/>
    <property type="match status" value="1"/>
</dbReference>
<reference evidence="8" key="1">
    <citation type="journal article" date="2015" name="Genome Announc.">
        <title>Genome sequence of the AIDS-associated pathogen Penicillium marneffei (ATCC18224) and its near taxonomic relative Talaromyces stipitatus (ATCC10500).</title>
        <authorList>
            <person name="Nierman W.C."/>
            <person name="Fedorova-Abrams N.D."/>
            <person name="Andrianopoulos A."/>
        </authorList>
    </citation>
    <scope>NUCLEOTIDE SEQUENCE [LARGE SCALE GENOMIC DNA]</scope>
    <source>
        <strain evidence="8">ATCC 10500 / CBS 375.48 / QM 6759 / NRRL 1006</strain>
    </source>
</reference>
<dbReference type="HOGENOM" id="CLU_005533_5_0_1"/>
<dbReference type="SUPFAM" id="SSF46785">
    <property type="entry name" value="Winged helix' DNA-binding domain"/>
    <property type="match status" value="1"/>
</dbReference>
<dbReference type="Pfam" id="PF08100">
    <property type="entry name" value="Dimerisation"/>
    <property type="match status" value="1"/>
</dbReference>
<dbReference type="PANTHER" id="PTHR43712">
    <property type="entry name" value="PUTATIVE (AFU_ORTHOLOGUE AFUA_4G14580)-RELATED"/>
    <property type="match status" value="1"/>
</dbReference>
<keyword evidence="3" id="KW-0949">S-adenosyl-L-methionine</keyword>
<dbReference type="AlphaFoldDB" id="B8MF11"/>
<proteinExistence type="predicted"/>
<dbReference type="Pfam" id="PF00891">
    <property type="entry name" value="Methyltransf_2"/>
    <property type="match status" value="1"/>
</dbReference>
<dbReference type="OMA" id="MIRYCWS"/>
<evidence type="ECO:0000259" key="5">
    <source>
        <dbReference type="Pfam" id="PF00891"/>
    </source>
</evidence>
<feature type="domain" description="O-methyltransferase C-terminal" evidence="5">
    <location>
        <begin position="239"/>
        <end position="379"/>
    </location>
</feature>
<name>B8MF11_TALSN</name>
<dbReference type="GeneID" id="8100766"/>
<evidence type="ECO:0000313" key="8">
    <source>
        <dbReference type="Proteomes" id="UP000001745"/>
    </source>
</evidence>
<evidence type="ECO:0000256" key="2">
    <source>
        <dbReference type="ARBA" id="ARBA00022679"/>
    </source>
</evidence>
<dbReference type="InParanoid" id="B8MF11"/>
<dbReference type="GO" id="GO:0032259">
    <property type="term" value="P:methylation"/>
    <property type="evidence" value="ECO:0007669"/>
    <property type="project" value="UniProtKB-KW"/>
</dbReference>
<sequence>MGSTIKSSARVSARLKELVQKSEHLNMDVADERRQLSHLVQSLGYELETPMESIYRLIVIQPLLYMCVRVAINLNLFEIMAEDESVPKNVSQLALRVGADETLLGRLLKNMAASDLISETASDTYELTTLSASLLKISHRDAFPFCHDVLLPSFSATPRFLAETRYANPTNITDTPFQFGHHTKRTFFEYLGTYPEQAQQFNNFMGLYATDRPRWLDEGHFPVREILGEGASEEKDAVLMVDVGGGKGHDLILFQQRYGDLPGRLILQDLPSVVKQAGQLSAGLESMGHDFFTENPIKGARTYYFHSVLHGWPDEKCLDILRQIAAAMKRGYSKLLINEIVIPDTNAHRLATSMDLLMMTVVAAEERTEQKWKYLLPLVGLKIVKIWKFEIGTESLIEAELAGD</sequence>
<dbReference type="VEuPathDB" id="FungiDB:TSTA_009050"/>
<dbReference type="InterPro" id="IPR001077">
    <property type="entry name" value="COMT_C"/>
</dbReference>
<dbReference type="PROSITE" id="PS51683">
    <property type="entry name" value="SAM_OMT_II"/>
    <property type="match status" value="1"/>
</dbReference>
<keyword evidence="1 7" id="KW-0489">Methyltransferase</keyword>
<keyword evidence="2 7" id="KW-0808">Transferase</keyword>
<dbReference type="Gene3D" id="3.40.50.150">
    <property type="entry name" value="Vaccinia Virus protein VP39"/>
    <property type="match status" value="1"/>
</dbReference>
<protein>
    <submittedName>
        <fullName evidence="7">O-methyltransferase</fullName>
    </submittedName>
</protein>
<gene>
    <name evidence="7" type="ORF">TSTA_009050</name>
</gene>
<dbReference type="PIRSF" id="PIRSF005739">
    <property type="entry name" value="O-mtase"/>
    <property type="match status" value="1"/>
</dbReference>
<dbReference type="GO" id="GO:0008171">
    <property type="term" value="F:O-methyltransferase activity"/>
    <property type="evidence" value="ECO:0007669"/>
    <property type="project" value="InterPro"/>
</dbReference>
<dbReference type="eggNOG" id="KOG3178">
    <property type="taxonomic scope" value="Eukaryota"/>
</dbReference>
<accession>B8MF11</accession>
<feature type="active site" description="Proton acceptor" evidence="4">
    <location>
        <position position="310"/>
    </location>
</feature>
<organism evidence="7 8">
    <name type="scientific">Talaromyces stipitatus (strain ATCC 10500 / CBS 375.48 / QM 6759 / NRRL 1006)</name>
    <name type="common">Penicillium stipitatum</name>
    <dbReference type="NCBI Taxonomy" id="441959"/>
    <lineage>
        <taxon>Eukaryota</taxon>
        <taxon>Fungi</taxon>
        <taxon>Dikarya</taxon>
        <taxon>Ascomycota</taxon>
        <taxon>Pezizomycotina</taxon>
        <taxon>Eurotiomycetes</taxon>
        <taxon>Eurotiomycetidae</taxon>
        <taxon>Eurotiales</taxon>
        <taxon>Trichocomaceae</taxon>
        <taxon>Talaromyces</taxon>
        <taxon>Talaromyces sect. Talaromyces</taxon>
    </lineage>
</organism>
<dbReference type="PANTHER" id="PTHR43712:SF1">
    <property type="entry name" value="HYPOTHETICAL O-METHYLTRANSFERASE (EUROFUNG)-RELATED"/>
    <property type="match status" value="1"/>
</dbReference>
<dbReference type="GO" id="GO:0046983">
    <property type="term" value="F:protein dimerization activity"/>
    <property type="evidence" value="ECO:0007669"/>
    <property type="project" value="InterPro"/>
</dbReference>
<evidence type="ECO:0000256" key="1">
    <source>
        <dbReference type="ARBA" id="ARBA00022603"/>
    </source>
</evidence>
<dbReference type="OrthoDB" id="1535081at2759"/>
<dbReference type="InterPro" id="IPR012967">
    <property type="entry name" value="COMT_dimerisation"/>
</dbReference>
<dbReference type="EMBL" id="EQ962656">
    <property type="protein sequence ID" value="EED15780.1"/>
    <property type="molecule type" value="Genomic_DNA"/>
</dbReference>
<dbReference type="Proteomes" id="UP000001745">
    <property type="component" value="Unassembled WGS sequence"/>
</dbReference>